<dbReference type="OrthoDB" id="10002389at2759"/>
<dbReference type="Pfam" id="PF00071">
    <property type="entry name" value="Ras"/>
    <property type="match status" value="1"/>
</dbReference>
<dbReference type="SUPFAM" id="SSF52540">
    <property type="entry name" value="P-loop containing nucleoside triphosphate hydrolases"/>
    <property type="match status" value="1"/>
</dbReference>
<dbReference type="Proteomes" id="UP000799428">
    <property type="component" value="Unassembled WGS sequence"/>
</dbReference>
<dbReference type="GO" id="GO:0003924">
    <property type="term" value="F:GTPase activity"/>
    <property type="evidence" value="ECO:0007669"/>
    <property type="project" value="InterPro"/>
</dbReference>
<name>A0A6G1KP65_9PLEO</name>
<dbReference type="EMBL" id="MU005764">
    <property type="protein sequence ID" value="KAF2714628.1"/>
    <property type="molecule type" value="Genomic_DNA"/>
</dbReference>
<organism evidence="4 5">
    <name type="scientific">Pleomassaria siparia CBS 279.74</name>
    <dbReference type="NCBI Taxonomy" id="1314801"/>
    <lineage>
        <taxon>Eukaryota</taxon>
        <taxon>Fungi</taxon>
        <taxon>Dikarya</taxon>
        <taxon>Ascomycota</taxon>
        <taxon>Pezizomycotina</taxon>
        <taxon>Dothideomycetes</taxon>
        <taxon>Pleosporomycetidae</taxon>
        <taxon>Pleosporales</taxon>
        <taxon>Pleomassariaceae</taxon>
        <taxon>Pleomassaria</taxon>
    </lineage>
</organism>
<keyword evidence="5" id="KW-1185">Reference proteome</keyword>
<proteinExistence type="predicted"/>
<dbReference type="InterPro" id="IPR027417">
    <property type="entry name" value="P-loop_NTPase"/>
</dbReference>
<keyword evidence="1" id="KW-0547">Nucleotide-binding</keyword>
<dbReference type="SMART" id="SM00173">
    <property type="entry name" value="RAS"/>
    <property type="match status" value="1"/>
</dbReference>
<dbReference type="Gene3D" id="3.40.50.300">
    <property type="entry name" value="P-loop containing nucleotide triphosphate hydrolases"/>
    <property type="match status" value="1"/>
</dbReference>
<keyword evidence="2" id="KW-0342">GTP-binding</keyword>
<evidence type="ECO:0000313" key="4">
    <source>
        <dbReference type="EMBL" id="KAF2714628.1"/>
    </source>
</evidence>
<dbReference type="GO" id="GO:0005525">
    <property type="term" value="F:GTP binding"/>
    <property type="evidence" value="ECO:0007669"/>
    <property type="project" value="UniProtKB-KW"/>
</dbReference>
<dbReference type="PANTHER" id="PTHR24070">
    <property type="entry name" value="RAS, DI-RAS, AND RHEB FAMILY MEMBERS OF SMALL GTPASE SUPERFAMILY"/>
    <property type="match status" value="1"/>
</dbReference>
<dbReference type="InterPro" id="IPR020849">
    <property type="entry name" value="Small_GTPase_Ras-type"/>
</dbReference>
<protein>
    <submittedName>
        <fullName evidence="4">P-loop containing nucleoside triphosphate hydrolase protein</fullName>
    </submittedName>
</protein>
<dbReference type="GO" id="GO:0016020">
    <property type="term" value="C:membrane"/>
    <property type="evidence" value="ECO:0007669"/>
    <property type="project" value="InterPro"/>
</dbReference>
<feature type="region of interest" description="Disordered" evidence="3">
    <location>
        <begin position="1"/>
        <end position="20"/>
    </location>
</feature>
<accession>A0A6G1KP65</accession>
<evidence type="ECO:0000256" key="1">
    <source>
        <dbReference type="ARBA" id="ARBA00022741"/>
    </source>
</evidence>
<evidence type="ECO:0000256" key="3">
    <source>
        <dbReference type="SAM" id="MobiDB-lite"/>
    </source>
</evidence>
<reference evidence="4" key="1">
    <citation type="journal article" date="2020" name="Stud. Mycol.">
        <title>101 Dothideomycetes genomes: a test case for predicting lifestyles and emergence of pathogens.</title>
        <authorList>
            <person name="Haridas S."/>
            <person name="Albert R."/>
            <person name="Binder M."/>
            <person name="Bloem J."/>
            <person name="Labutti K."/>
            <person name="Salamov A."/>
            <person name="Andreopoulos B."/>
            <person name="Baker S."/>
            <person name="Barry K."/>
            <person name="Bills G."/>
            <person name="Bluhm B."/>
            <person name="Cannon C."/>
            <person name="Castanera R."/>
            <person name="Culley D."/>
            <person name="Daum C."/>
            <person name="Ezra D."/>
            <person name="Gonzalez J."/>
            <person name="Henrissat B."/>
            <person name="Kuo A."/>
            <person name="Liang C."/>
            <person name="Lipzen A."/>
            <person name="Lutzoni F."/>
            <person name="Magnuson J."/>
            <person name="Mondo S."/>
            <person name="Nolan M."/>
            <person name="Ohm R."/>
            <person name="Pangilinan J."/>
            <person name="Park H.-J."/>
            <person name="Ramirez L."/>
            <person name="Alfaro M."/>
            <person name="Sun H."/>
            <person name="Tritt A."/>
            <person name="Yoshinaga Y."/>
            <person name="Zwiers L.-H."/>
            <person name="Turgeon B."/>
            <person name="Goodwin S."/>
            <person name="Spatafora J."/>
            <person name="Crous P."/>
            <person name="Grigoriev I."/>
        </authorList>
    </citation>
    <scope>NUCLEOTIDE SEQUENCE</scope>
    <source>
        <strain evidence="4">CBS 279.74</strain>
    </source>
</reference>
<evidence type="ECO:0000256" key="2">
    <source>
        <dbReference type="ARBA" id="ARBA00023134"/>
    </source>
</evidence>
<dbReference type="PRINTS" id="PR00449">
    <property type="entry name" value="RASTRNSFRMNG"/>
</dbReference>
<dbReference type="AlphaFoldDB" id="A0A6G1KP65"/>
<dbReference type="PROSITE" id="PS51419">
    <property type="entry name" value="RAB"/>
    <property type="match status" value="1"/>
</dbReference>
<gene>
    <name evidence="4" type="ORF">K504DRAFT_486485</name>
</gene>
<dbReference type="InterPro" id="IPR001806">
    <property type="entry name" value="Small_GTPase"/>
</dbReference>
<evidence type="ECO:0000313" key="5">
    <source>
        <dbReference type="Proteomes" id="UP000799428"/>
    </source>
</evidence>
<keyword evidence="4" id="KW-0378">Hydrolase</keyword>
<dbReference type="PROSITE" id="PS51421">
    <property type="entry name" value="RAS"/>
    <property type="match status" value="1"/>
</dbReference>
<sequence>MTSERQTQLQGQRQTERSTTMIDRIPTTKVVIFGESGVGKTCFSDMFVMGTHYSTWAIADQAQNHRPLLVDDTWHKLDLLDVNSSLFHGPLDPNFNSTLYNDFLARARGIALLYDITSRKSYEDITTKGYWCVYQSRFHTAMVDPAAGNRVAFPCPRQRFGCVLVGTKKDLVRQDSGKREVDEEVAREWADSQGIPFFEVDTDVEVETEDAMRALVGDIRRKEERDAEDVQTERNRLKESKERRFRTIKGAFR</sequence>
<dbReference type="SMART" id="SM00175">
    <property type="entry name" value="RAB"/>
    <property type="match status" value="1"/>
</dbReference>
<dbReference type="GO" id="GO:0007165">
    <property type="term" value="P:signal transduction"/>
    <property type="evidence" value="ECO:0007669"/>
    <property type="project" value="InterPro"/>
</dbReference>